<evidence type="ECO:0000313" key="1">
    <source>
        <dbReference type="EMBL" id="ACH61302.1"/>
    </source>
</evidence>
<dbReference type="AlphaFoldDB" id="C6FD95"/>
<feature type="non-terminal residue" evidence="1">
    <location>
        <position position="105"/>
    </location>
</feature>
<protein>
    <submittedName>
        <fullName evidence="1">Phloem protein</fullName>
    </submittedName>
</protein>
<dbReference type="PANTHER" id="PTHR21477:SF12">
    <property type="entry name" value="PROTEIN PHLOEM PROTEIN 2-LIKE A10"/>
    <property type="match status" value="1"/>
</dbReference>
<organism evidence="1">
    <name type="scientific">Pseudotsuga menziesii</name>
    <name type="common">Douglas-fir</name>
    <name type="synonym">Abies menziesii</name>
    <dbReference type="NCBI Taxonomy" id="3357"/>
    <lineage>
        <taxon>Eukaryota</taxon>
        <taxon>Viridiplantae</taxon>
        <taxon>Streptophyta</taxon>
        <taxon>Embryophyta</taxon>
        <taxon>Tracheophyta</taxon>
        <taxon>Spermatophyta</taxon>
        <taxon>Pinopsida</taxon>
        <taxon>Pinidae</taxon>
        <taxon>Conifers I</taxon>
        <taxon>Pinales</taxon>
        <taxon>Pinaceae</taxon>
        <taxon>Pseudotsuga</taxon>
    </lineage>
</organism>
<accession>C6FD95</accession>
<dbReference type="PANTHER" id="PTHR21477">
    <property type="entry name" value="ZGC:172139"/>
    <property type="match status" value="1"/>
</dbReference>
<sequence length="105" mass="11720">NPLHFMPKRRRNLLVYRVYNSPSIARKKYQIVCFLRSLMTVAQAASASAETISLVSNDLNGFLRSDSDEIPASLKQLLKVAQCQEFQETLTRVSSALTAGVLQGF</sequence>
<feature type="non-terminal residue" evidence="1">
    <location>
        <position position="1"/>
    </location>
</feature>
<proteinExistence type="predicted"/>
<dbReference type="InterPro" id="IPR019141">
    <property type="entry name" value="DUF2045"/>
</dbReference>
<dbReference type="EMBL" id="EU867078">
    <property type="protein sequence ID" value="ACH61302.1"/>
    <property type="molecule type" value="Genomic_DNA"/>
</dbReference>
<reference evidence="1" key="1">
    <citation type="journal article" date="2009" name="Genetics">
        <title>Multilocus patterns of nucleotide diversity and divergence reveal positive selection at candidate genes related to cold hardiness in coastal Douglas Fir (Pseudotsuga menziesii var. menziesii).</title>
        <authorList>
            <person name="Eckert A.J."/>
            <person name="Wegrzyn J.L."/>
            <person name="Pande B."/>
            <person name="Jermstad K.D."/>
            <person name="Lee J.M."/>
            <person name="Liechty J.D."/>
            <person name="Tearse B.R."/>
            <person name="Krutovsky K.V."/>
            <person name="Neale D.B."/>
        </authorList>
    </citation>
    <scope>NUCLEOTIDE SEQUENCE</scope>
    <source>
        <strain evidence="1">22-2</strain>
    </source>
</reference>
<name>C6FD95_PSEMZ</name>